<keyword evidence="3 10" id="KW-0436">Ligase</keyword>
<dbReference type="GO" id="GO:0070681">
    <property type="term" value="P:glutaminyl-tRNAGln biosynthesis via transamidation"/>
    <property type="evidence" value="ECO:0007669"/>
    <property type="project" value="TreeGrafter"/>
</dbReference>
<evidence type="ECO:0000256" key="1">
    <source>
        <dbReference type="ARBA" id="ARBA00005306"/>
    </source>
</evidence>
<evidence type="ECO:0000259" key="11">
    <source>
        <dbReference type="SMART" id="SM00845"/>
    </source>
</evidence>
<keyword evidence="4 10" id="KW-0547">Nucleotide-binding</keyword>
<comment type="catalytic activity">
    <reaction evidence="8 10">
        <text>L-aspartyl-tRNA(Asn) + L-glutamine + ATP + H2O = L-asparaginyl-tRNA(Asn) + L-glutamate + ADP + phosphate + 2 H(+)</text>
        <dbReference type="Rhea" id="RHEA:14513"/>
        <dbReference type="Rhea" id="RHEA-COMP:9674"/>
        <dbReference type="Rhea" id="RHEA-COMP:9677"/>
        <dbReference type="ChEBI" id="CHEBI:15377"/>
        <dbReference type="ChEBI" id="CHEBI:15378"/>
        <dbReference type="ChEBI" id="CHEBI:29985"/>
        <dbReference type="ChEBI" id="CHEBI:30616"/>
        <dbReference type="ChEBI" id="CHEBI:43474"/>
        <dbReference type="ChEBI" id="CHEBI:58359"/>
        <dbReference type="ChEBI" id="CHEBI:78515"/>
        <dbReference type="ChEBI" id="CHEBI:78516"/>
        <dbReference type="ChEBI" id="CHEBI:456216"/>
    </reaction>
</comment>
<evidence type="ECO:0000256" key="8">
    <source>
        <dbReference type="ARBA" id="ARBA00047380"/>
    </source>
</evidence>
<evidence type="ECO:0000313" key="13">
    <source>
        <dbReference type="Proteomes" id="UP000191554"/>
    </source>
</evidence>
<keyword evidence="6 10" id="KW-0648">Protein biosynthesis</keyword>
<evidence type="ECO:0000256" key="5">
    <source>
        <dbReference type="ARBA" id="ARBA00022840"/>
    </source>
</evidence>
<dbReference type="Pfam" id="PF02934">
    <property type="entry name" value="GatB_N"/>
    <property type="match status" value="1"/>
</dbReference>
<evidence type="ECO:0000313" key="12">
    <source>
        <dbReference type="EMBL" id="OPX42173.1"/>
    </source>
</evidence>
<comment type="similarity">
    <text evidence="1 10">Belongs to the GatB/GatE family. GatB subfamily.</text>
</comment>
<dbReference type="InterPro" id="IPR014746">
    <property type="entry name" value="Gln_synth/guanido_kin_cat_dom"/>
</dbReference>
<evidence type="ECO:0000256" key="9">
    <source>
        <dbReference type="ARBA" id="ARBA00047913"/>
    </source>
</evidence>
<dbReference type="Pfam" id="PF02637">
    <property type="entry name" value="GatB_Yqey"/>
    <property type="match status" value="1"/>
</dbReference>
<reference evidence="12 13" key="1">
    <citation type="submission" date="2017-03" db="EMBL/GenBank/DDBJ databases">
        <title>Genome sequence of Clostridium hungatei DSM 14427.</title>
        <authorList>
            <person name="Poehlein A."/>
            <person name="Daniel R."/>
        </authorList>
    </citation>
    <scope>NUCLEOTIDE SEQUENCE [LARGE SCALE GENOMIC DNA]</scope>
    <source>
        <strain evidence="12 13">DSM 14427</strain>
    </source>
</reference>
<evidence type="ECO:0000256" key="2">
    <source>
        <dbReference type="ARBA" id="ARBA00011123"/>
    </source>
</evidence>
<gene>
    <name evidence="10 12" type="primary">gatB</name>
    <name evidence="12" type="ORF">CLHUN_39600</name>
</gene>
<keyword evidence="13" id="KW-1185">Reference proteome</keyword>
<evidence type="ECO:0000256" key="7">
    <source>
        <dbReference type="ARBA" id="ARBA00024799"/>
    </source>
</evidence>
<organism evidence="12 13">
    <name type="scientific">Ruminiclostridium hungatei</name>
    <name type="common">Clostridium hungatei</name>
    <dbReference type="NCBI Taxonomy" id="48256"/>
    <lineage>
        <taxon>Bacteria</taxon>
        <taxon>Bacillati</taxon>
        <taxon>Bacillota</taxon>
        <taxon>Clostridia</taxon>
        <taxon>Eubacteriales</taxon>
        <taxon>Oscillospiraceae</taxon>
        <taxon>Ruminiclostridium</taxon>
    </lineage>
</organism>
<dbReference type="SUPFAM" id="SSF55931">
    <property type="entry name" value="Glutamine synthetase/guanido kinase"/>
    <property type="match status" value="1"/>
</dbReference>
<dbReference type="SUPFAM" id="SSF89095">
    <property type="entry name" value="GatB/YqeY motif"/>
    <property type="match status" value="1"/>
</dbReference>
<dbReference type="GO" id="GO:0050566">
    <property type="term" value="F:asparaginyl-tRNA synthase (glutamine-hydrolyzing) activity"/>
    <property type="evidence" value="ECO:0007669"/>
    <property type="project" value="RHEA"/>
</dbReference>
<dbReference type="EMBL" id="MZGX01000033">
    <property type="protein sequence ID" value="OPX42173.1"/>
    <property type="molecule type" value="Genomic_DNA"/>
</dbReference>
<dbReference type="RefSeq" id="WP_080066422.1">
    <property type="nucleotide sequence ID" value="NZ_MZGX01000033.1"/>
</dbReference>
<dbReference type="InterPro" id="IPR017959">
    <property type="entry name" value="Asn/Gln-tRNA_amidoTrfase_suB/E"/>
</dbReference>
<comment type="function">
    <text evidence="7 10">Allows the formation of correctly charged Asn-tRNA(Asn) or Gln-tRNA(Gln) through the transamidation of misacylated Asp-tRNA(Asn) or Glu-tRNA(Gln) in organisms which lack either or both of asparaginyl-tRNA or glutaminyl-tRNA synthetases. The reaction takes place in the presence of glutamine and ATP through an activated phospho-Asp-tRNA(Asn) or phospho-Glu-tRNA(Gln).</text>
</comment>
<comment type="caution">
    <text evidence="12">The sequence shown here is derived from an EMBL/GenBank/DDBJ whole genome shotgun (WGS) entry which is preliminary data.</text>
</comment>
<dbReference type="Proteomes" id="UP000191554">
    <property type="component" value="Unassembled WGS sequence"/>
</dbReference>
<dbReference type="InterPro" id="IPR023168">
    <property type="entry name" value="GatB_Yqey_C_2"/>
</dbReference>
<protein>
    <recommendedName>
        <fullName evidence="10">Aspartyl/glutamyl-tRNA(Asn/Gln) amidotransferase subunit B</fullName>
        <shortName evidence="10">Asp/Glu-ADT subunit B</shortName>
        <ecNumber evidence="10">6.3.5.-</ecNumber>
    </recommendedName>
</protein>
<dbReference type="InterPro" id="IPR004413">
    <property type="entry name" value="GatB"/>
</dbReference>
<dbReference type="Gene3D" id="1.10.150.380">
    <property type="entry name" value="GatB domain, N-terminal subdomain"/>
    <property type="match status" value="1"/>
</dbReference>
<dbReference type="SMART" id="SM00845">
    <property type="entry name" value="GatB_Yqey"/>
    <property type="match status" value="1"/>
</dbReference>
<dbReference type="GO" id="GO:0006412">
    <property type="term" value="P:translation"/>
    <property type="evidence" value="ECO:0007669"/>
    <property type="project" value="UniProtKB-UniRule"/>
</dbReference>
<dbReference type="InterPro" id="IPR018027">
    <property type="entry name" value="Asn/Gln_amidotransferase"/>
</dbReference>
<evidence type="ECO:0000256" key="10">
    <source>
        <dbReference type="HAMAP-Rule" id="MF_00121"/>
    </source>
</evidence>
<dbReference type="GO" id="GO:0016740">
    <property type="term" value="F:transferase activity"/>
    <property type="evidence" value="ECO:0007669"/>
    <property type="project" value="UniProtKB-KW"/>
</dbReference>
<dbReference type="NCBIfam" id="NF004012">
    <property type="entry name" value="PRK05477.1-2"/>
    <property type="match status" value="1"/>
</dbReference>
<proteinExistence type="inferred from homology"/>
<dbReference type="PANTHER" id="PTHR11659:SF0">
    <property type="entry name" value="GLUTAMYL-TRNA(GLN) AMIDOTRANSFERASE SUBUNIT B, MITOCHONDRIAL"/>
    <property type="match status" value="1"/>
</dbReference>
<evidence type="ECO:0000256" key="6">
    <source>
        <dbReference type="ARBA" id="ARBA00022917"/>
    </source>
</evidence>
<keyword evidence="12" id="KW-0808">Transferase</keyword>
<sequence>MKYIPTIGLEIHAELSTKSKIFCDCPVGFGGEPNTRCCPVCTGMPGTLPVLNKTAVEYTVKAGLALNCQINEFSKLDRKNYFYPDLPKAYQISQFDLPVCKDGGLTINTPEGEKFIRIERIHLEEDAGKLLHDSYDNYSLADYNRCGVPLIEIVTKPDLSSSDEAREFVEKVRLMLLYSGISDCRMEEGSLRADVNVSIRPVGTDKLGTRTEMKNINSIRGIARCIDAEIERQSELLDEGEAITQETRRWDDNKGESKSMRSKEDAHDYRYFPEPDVVPISFTKQQIEALRHSLPELPNKRFAKYTADFGLSETDANLLLTSVSLSDFFESTAKECGNPKAASNFIIVEVLRRLNDSGLAAEAIPFGGNVLGRLLKMVDGEEITAANAKKVLADMFDTGMEPEAIVAGKGYKVINDTGEVENTVREILAANEKAVAEYLEGKEKTFGFLMGQCSRALAGRGNPKVVQDILRSELNRLKGSC</sequence>
<dbReference type="NCBIfam" id="NF004014">
    <property type="entry name" value="PRK05477.1-4"/>
    <property type="match status" value="1"/>
</dbReference>
<dbReference type="GO" id="GO:0050567">
    <property type="term" value="F:glutaminyl-tRNA synthase (glutamine-hydrolyzing) activity"/>
    <property type="evidence" value="ECO:0007669"/>
    <property type="project" value="UniProtKB-UniRule"/>
</dbReference>
<name>A0A1V4SEK5_RUMHU</name>
<dbReference type="FunFam" id="1.10.10.410:FF:000001">
    <property type="entry name" value="Aspartyl/glutamyl-tRNA(Asn/Gln) amidotransferase subunit B"/>
    <property type="match status" value="1"/>
</dbReference>
<dbReference type="PANTHER" id="PTHR11659">
    <property type="entry name" value="GLUTAMYL-TRNA GLN AMIDOTRANSFERASE SUBUNIT B MITOCHONDRIAL AND PROKARYOTIC PET112-RELATED"/>
    <property type="match status" value="1"/>
</dbReference>
<accession>A0A1V4SEK5</accession>
<dbReference type="OrthoDB" id="9804078at2"/>
<dbReference type="InterPro" id="IPR006075">
    <property type="entry name" value="Asn/Gln-tRNA_Trfase_suB/E_cat"/>
</dbReference>
<dbReference type="InterPro" id="IPR042114">
    <property type="entry name" value="GatB_C_1"/>
</dbReference>
<dbReference type="InterPro" id="IPR003789">
    <property type="entry name" value="Asn/Gln_tRNA_amidoTrase-B-like"/>
</dbReference>
<dbReference type="NCBIfam" id="TIGR00133">
    <property type="entry name" value="gatB"/>
    <property type="match status" value="1"/>
</dbReference>
<dbReference type="STRING" id="48256.CLHUN_39600"/>
<comment type="subunit">
    <text evidence="2 10">Heterotrimer of A, B and C subunits.</text>
</comment>
<dbReference type="InterPro" id="IPR017958">
    <property type="entry name" value="Gln-tRNA_amidoTrfase_suB_CS"/>
</dbReference>
<keyword evidence="5 10" id="KW-0067">ATP-binding</keyword>
<dbReference type="AlphaFoldDB" id="A0A1V4SEK5"/>
<comment type="catalytic activity">
    <reaction evidence="9 10">
        <text>L-glutamyl-tRNA(Gln) + L-glutamine + ATP + H2O = L-glutaminyl-tRNA(Gln) + L-glutamate + ADP + phosphate + H(+)</text>
        <dbReference type="Rhea" id="RHEA:17521"/>
        <dbReference type="Rhea" id="RHEA-COMP:9681"/>
        <dbReference type="Rhea" id="RHEA-COMP:9684"/>
        <dbReference type="ChEBI" id="CHEBI:15377"/>
        <dbReference type="ChEBI" id="CHEBI:15378"/>
        <dbReference type="ChEBI" id="CHEBI:29985"/>
        <dbReference type="ChEBI" id="CHEBI:30616"/>
        <dbReference type="ChEBI" id="CHEBI:43474"/>
        <dbReference type="ChEBI" id="CHEBI:58359"/>
        <dbReference type="ChEBI" id="CHEBI:78520"/>
        <dbReference type="ChEBI" id="CHEBI:78521"/>
        <dbReference type="ChEBI" id="CHEBI:456216"/>
    </reaction>
</comment>
<evidence type="ECO:0000256" key="4">
    <source>
        <dbReference type="ARBA" id="ARBA00022741"/>
    </source>
</evidence>
<dbReference type="Gene3D" id="1.10.10.410">
    <property type="match status" value="1"/>
</dbReference>
<feature type="domain" description="Asn/Gln amidotransferase" evidence="11">
    <location>
        <begin position="327"/>
        <end position="474"/>
    </location>
</feature>
<dbReference type="GO" id="GO:0005524">
    <property type="term" value="F:ATP binding"/>
    <property type="evidence" value="ECO:0007669"/>
    <property type="project" value="UniProtKB-KW"/>
</dbReference>
<dbReference type="EC" id="6.3.5.-" evidence="10"/>
<dbReference type="PROSITE" id="PS01234">
    <property type="entry name" value="GATB"/>
    <property type="match status" value="1"/>
</dbReference>
<dbReference type="HAMAP" id="MF_00121">
    <property type="entry name" value="GatB"/>
    <property type="match status" value="1"/>
</dbReference>
<evidence type="ECO:0000256" key="3">
    <source>
        <dbReference type="ARBA" id="ARBA00022598"/>
    </source>
</evidence>